<dbReference type="Gene3D" id="2.60.40.10">
    <property type="entry name" value="Immunoglobulins"/>
    <property type="match status" value="1"/>
</dbReference>
<name>A0ABV2HEA9_9HYPH</name>
<reference evidence="3 4" key="1">
    <citation type="submission" date="2024-06" db="EMBL/GenBank/DDBJ databases">
        <title>Genomic Encyclopedia of Type Strains, Phase IV (KMG-IV): sequencing the most valuable type-strain genomes for metagenomic binning, comparative biology and taxonomic classification.</title>
        <authorList>
            <person name="Goeker M."/>
        </authorList>
    </citation>
    <scope>NUCLEOTIDE SEQUENCE [LARGE SCALE GENOMIC DNA]</scope>
    <source>
        <strain evidence="3 4">DSM 105042</strain>
    </source>
</reference>
<comment type="caution">
    <text evidence="3">The sequence shown here is derived from an EMBL/GenBank/DDBJ whole genome shotgun (WGS) entry which is preliminary data.</text>
</comment>
<dbReference type="InterPro" id="IPR055354">
    <property type="entry name" value="DUF7507"/>
</dbReference>
<organism evidence="3 4">
    <name type="scientific">Pseudorhizobium tarimense</name>
    <dbReference type="NCBI Taxonomy" id="1079109"/>
    <lineage>
        <taxon>Bacteria</taxon>
        <taxon>Pseudomonadati</taxon>
        <taxon>Pseudomonadota</taxon>
        <taxon>Alphaproteobacteria</taxon>
        <taxon>Hyphomicrobiales</taxon>
        <taxon>Rhizobiaceae</taxon>
        <taxon>Rhizobium/Agrobacterium group</taxon>
        <taxon>Pseudorhizobium</taxon>
    </lineage>
</organism>
<dbReference type="InterPro" id="IPR051172">
    <property type="entry name" value="Chlamydia_OmcB"/>
</dbReference>
<evidence type="ECO:0000313" key="3">
    <source>
        <dbReference type="EMBL" id="MET3588884.1"/>
    </source>
</evidence>
<sequence>DPLLTGAGVALDQGPQTLAPGATFTFTATYTPTQGDLDAGRVANTATATGTNPDGDPIGSPPDTVVTLPQPPSLRLQKTGMFTDTDGNGYASVGDTMTYTFAVTNDGGQTVTNVWPVDAGPTFNKRPAAGFLSRFTPEPVTLAPNQVQEFNATYTLTQQDIENAAGVSDGVANTATATGLSGSGQVTSDDSTSAITLPAAEPSDITVTKVANLRFIRRGEQAPFTIRVTNNYGARATGITVVDTMPSGFRFVEGSAMIGEVKVTPQIVGRQIRFPDITVDGRSEVEIRLRLLALSTAGPGEHVNLAHAEDQSGRRITGQARAVVEIIVEPVFDCGDIVGKVFDDKNRNGYQDKGEPGLPGVRVATVKGWLITTDKYGRFHVACADLPDARVGTNFIMKLDTRTLPTGYRLTTENPRVVRLTAGKMTELNFGASIGRVVRLGLADEAFVPGEVELAERWAEGLDQLIEVLAQEQSVLRLTYLDMGGDPELVEARVKGIKELIAERWRQRKRSYPLEIETRVEAGR</sequence>
<accession>A0ABV2HEA9</accession>
<proteinExistence type="predicted"/>
<dbReference type="InterPro" id="IPR013783">
    <property type="entry name" value="Ig-like_fold"/>
</dbReference>
<dbReference type="EMBL" id="JBEPLJ010000041">
    <property type="protein sequence ID" value="MET3588884.1"/>
    <property type="molecule type" value="Genomic_DNA"/>
</dbReference>
<feature type="domain" description="DUF11" evidence="1">
    <location>
        <begin position="204"/>
        <end position="309"/>
    </location>
</feature>
<feature type="domain" description="DUF7507" evidence="2">
    <location>
        <begin position="12"/>
        <end position="60"/>
    </location>
</feature>
<dbReference type="NCBIfam" id="TIGR01451">
    <property type="entry name" value="B_ant_repeat"/>
    <property type="match status" value="2"/>
</dbReference>
<evidence type="ECO:0000259" key="2">
    <source>
        <dbReference type="Pfam" id="PF24346"/>
    </source>
</evidence>
<evidence type="ECO:0000313" key="4">
    <source>
        <dbReference type="Proteomes" id="UP001549031"/>
    </source>
</evidence>
<dbReference type="Pfam" id="PF01345">
    <property type="entry name" value="DUF11"/>
    <property type="match status" value="1"/>
</dbReference>
<dbReference type="SUPFAM" id="SSF117074">
    <property type="entry name" value="Hypothetical protein PA1324"/>
    <property type="match status" value="1"/>
</dbReference>
<dbReference type="PANTHER" id="PTHR34819:SF3">
    <property type="entry name" value="CELL SURFACE PROTEIN"/>
    <property type="match status" value="1"/>
</dbReference>
<protein>
    <submittedName>
        <fullName evidence="3">Repeat protein (TIGR01451 family)</fullName>
    </submittedName>
</protein>
<feature type="non-terminal residue" evidence="3">
    <location>
        <position position="1"/>
    </location>
</feature>
<dbReference type="InterPro" id="IPR047589">
    <property type="entry name" value="DUF11_rpt"/>
</dbReference>
<dbReference type="Pfam" id="PF24346">
    <property type="entry name" value="DUF7507"/>
    <property type="match status" value="2"/>
</dbReference>
<gene>
    <name evidence="3" type="ORF">ABID21_005024</name>
</gene>
<dbReference type="Proteomes" id="UP001549031">
    <property type="component" value="Unassembled WGS sequence"/>
</dbReference>
<dbReference type="InterPro" id="IPR001434">
    <property type="entry name" value="OmcB-like_DUF11"/>
</dbReference>
<feature type="domain" description="DUF7507" evidence="2">
    <location>
        <begin position="72"/>
        <end position="189"/>
    </location>
</feature>
<evidence type="ECO:0000259" key="1">
    <source>
        <dbReference type="Pfam" id="PF01345"/>
    </source>
</evidence>
<keyword evidence="4" id="KW-1185">Reference proteome</keyword>
<dbReference type="PANTHER" id="PTHR34819">
    <property type="entry name" value="LARGE CYSTEINE-RICH PERIPLASMIC PROTEIN OMCB"/>
    <property type="match status" value="1"/>
</dbReference>